<comment type="caution">
    <text evidence="1">The sequence shown here is derived from an EMBL/GenBank/DDBJ whole genome shotgun (WGS) entry which is preliminary data.</text>
</comment>
<accession>A0A8B6HFR7</accession>
<evidence type="ECO:0000313" key="2">
    <source>
        <dbReference type="Proteomes" id="UP000596742"/>
    </source>
</evidence>
<keyword evidence="2" id="KW-1185">Reference proteome</keyword>
<protein>
    <submittedName>
        <fullName evidence="1">Uncharacterized protein</fullName>
    </submittedName>
</protein>
<dbReference type="Proteomes" id="UP000596742">
    <property type="component" value="Unassembled WGS sequence"/>
</dbReference>
<sequence>MPQLFPNKNLGRGKSVVDYIFVPQDYLDQCISFETITTRSIVEKGNLFNFLGERQTSGSFSLALLRVRRSYNILGPSR</sequence>
<dbReference type="AlphaFoldDB" id="A0A8B6HFR7"/>
<reference evidence="1" key="1">
    <citation type="submission" date="2018-11" db="EMBL/GenBank/DDBJ databases">
        <authorList>
            <person name="Alioto T."/>
            <person name="Alioto T."/>
        </authorList>
    </citation>
    <scope>NUCLEOTIDE SEQUENCE</scope>
</reference>
<dbReference type="EMBL" id="UYJE01009948">
    <property type="protein sequence ID" value="VDI78222.1"/>
    <property type="molecule type" value="Genomic_DNA"/>
</dbReference>
<proteinExistence type="predicted"/>
<name>A0A8B6HFR7_MYTGA</name>
<evidence type="ECO:0000313" key="1">
    <source>
        <dbReference type="EMBL" id="VDI78222.1"/>
    </source>
</evidence>
<organism evidence="1 2">
    <name type="scientific">Mytilus galloprovincialis</name>
    <name type="common">Mediterranean mussel</name>
    <dbReference type="NCBI Taxonomy" id="29158"/>
    <lineage>
        <taxon>Eukaryota</taxon>
        <taxon>Metazoa</taxon>
        <taxon>Spiralia</taxon>
        <taxon>Lophotrochozoa</taxon>
        <taxon>Mollusca</taxon>
        <taxon>Bivalvia</taxon>
        <taxon>Autobranchia</taxon>
        <taxon>Pteriomorphia</taxon>
        <taxon>Mytilida</taxon>
        <taxon>Mytiloidea</taxon>
        <taxon>Mytilidae</taxon>
        <taxon>Mytilinae</taxon>
        <taxon>Mytilus</taxon>
    </lineage>
</organism>
<gene>
    <name evidence="1" type="ORF">MGAL_10B018379</name>
</gene>